<dbReference type="Pfam" id="PF11706">
    <property type="entry name" value="zf-CGNR"/>
    <property type="match status" value="1"/>
</dbReference>
<dbReference type="RefSeq" id="WP_050593722.1">
    <property type="nucleotide sequence ID" value="NZ_JBCGVC010000013.1"/>
</dbReference>
<sequence length="198" mass="21622">MGGWSRLDSAQTLGFPLADEPLAVDLADTIITSTSPATDLLSDETRCRLWWDLQHDRVPDGAPAPPLAPTVELRHAVRTILDGHLAGTSPDIAALDLVNGIAASVTCTRQLVHTKTGWATTTTYHPIGDQRHQLALAAAADSLIDLLSSPSQTRLRCCQNPTCSMLFVAADARRKFCTQNICANRMRAARHYRRHHHS</sequence>
<organism evidence="2 3">
    <name type="scientific">Mycobacterium kansasii</name>
    <dbReference type="NCBI Taxonomy" id="1768"/>
    <lineage>
        <taxon>Bacteria</taxon>
        <taxon>Bacillati</taxon>
        <taxon>Actinomycetota</taxon>
        <taxon>Actinomycetes</taxon>
        <taxon>Mycobacteriales</taxon>
        <taxon>Mycobacteriaceae</taxon>
        <taxon>Mycobacterium</taxon>
    </lineage>
</organism>
<dbReference type="EMBL" id="MVBN01000011">
    <property type="protein sequence ID" value="OOK65298.1"/>
    <property type="molecule type" value="Genomic_DNA"/>
</dbReference>
<protein>
    <recommendedName>
        <fullName evidence="1">Zinc finger CGNR domain-containing protein</fullName>
    </recommendedName>
</protein>
<dbReference type="Pfam" id="PF07336">
    <property type="entry name" value="ABATE"/>
    <property type="match status" value="1"/>
</dbReference>
<comment type="caution">
    <text evidence="2">The sequence shown here is derived from an EMBL/GenBank/DDBJ whole genome shotgun (WGS) entry which is preliminary data.</text>
</comment>
<evidence type="ECO:0000259" key="1">
    <source>
        <dbReference type="Pfam" id="PF11706"/>
    </source>
</evidence>
<reference evidence="2 3" key="1">
    <citation type="submission" date="2017-02" db="EMBL/GenBank/DDBJ databases">
        <title>Complete genome sequences of Mycobacterium kansasii strains isolated from rhesus macaques.</title>
        <authorList>
            <person name="Panda A."/>
            <person name="Nagaraj S."/>
            <person name="Zhao X."/>
            <person name="Tettelin H."/>
            <person name="Detolla L.J."/>
        </authorList>
    </citation>
    <scope>NUCLEOTIDE SEQUENCE [LARGE SCALE GENOMIC DNA]</scope>
    <source>
        <strain evidence="2 3">11-3469</strain>
    </source>
</reference>
<feature type="domain" description="Zinc finger CGNR" evidence="1">
    <location>
        <begin position="154"/>
        <end position="195"/>
    </location>
</feature>
<dbReference type="InterPro" id="IPR010852">
    <property type="entry name" value="ABATE"/>
</dbReference>
<dbReference type="AlphaFoldDB" id="A0A1V3WEV1"/>
<dbReference type="Gene3D" id="1.10.3300.10">
    <property type="entry name" value="Jann2411-like domain"/>
    <property type="match status" value="1"/>
</dbReference>
<dbReference type="InterPro" id="IPR021005">
    <property type="entry name" value="Znf_CGNR"/>
</dbReference>
<evidence type="ECO:0000313" key="3">
    <source>
        <dbReference type="Proteomes" id="UP000188532"/>
    </source>
</evidence>
<proteinExistence type="predicted"/>
<dbReference type="PANTHER" id="PTHR35525:SF3">
    <property type="entry name" value="BLL6575 PROTEIN"/>
    <property type="match status" value="1"/>
</dbReference>
<dbReference type="Proteomes" id="UP000188532">
    <property type="component" value="Unassembled WGS sequence"/>
</dbReference>
<dbReference type="SUPFAM" id="SSF160904">
    <property type="entry name" value="Jann2411-like"/>
    <property type="match status" value="1"/>
</dbReference>
<name>A0A1V3WEV1_MYCKA</name>
<gene>
    <name evidence="2" type="ORF">BZL29_7960</name>
</gene>
<dbReference type="InterPro" id="IPR023286">
    <property type="entry name" value="ABATE_dom_sf"/>
</dbReference>
<dbReference type="PANTHER" id="PTHR35525">
    <property type="entry name" value="BLL6575 PROTEIN"/>
    <property type="match status" value="1"/>
</dbReference>
<evidence type="ECO:0000313" key="2">
    <source>
        <dbReference type="EMBL" id="OOK65298.1"/>
    </source>
</evidence>
<accession>A0A1V3WEV1</accession>